<keyword evidence="3" id="KW-0808">Transferase</keyword>
<dbReference type="Gene3D" id="3.90.550.10">
    <property type="entry name" value="Spore Coat Polysaccharide Biosynthesis Protein SpsA, Chain A"/>
    <property type="match status" value="1"/>
</dbReference>
<gene>
    <name evidence="3" type="ORF">COMA2_160013</name>
</gene>
<dbReference type="SUPFAM" id="SSF53448">
    <property type="entry name" value="Nucleotide-diphospho-sugar transferases"/>
    <property type="match status" value="1"/>
</dbReference>
<dbReference type="AlphaFoldDB" id="A0A0S4LBI5"/>
<dbReference type="Pfam" id="PF00535">
    <property type="entry name" value="Glycos_transf_2"/>
    <property type="match status" value="1"/>
</dbReference>
<dbReference type="Proteomes" id="UP000198736">
    <property type="component" value="Unassembled WGS sequence"/>
</dbReference>
<dbReference type="GO" id="GO:0016740">
    <property type="term" value="F:transferase activity"/>
    <property type="evidence" value="ECO:0007669"/>
    <property type="project" value="UniProtKB-KW"/>
</dbReference>
<dbReference type="EMBL" id="CZPZ01000008">
    <property type="protein sequence ID" value="CUS34169.1"/>
    <property type="molecule type" value="Genomic_DNA"/>
</dbReference>
<reference evidence="4" key="1">
    <citation type="submission" date="2015-10" db="EMBL/GenBank/DDBJ databases">
        <authorList>
            <person name="Luecker S."/>
            <person name="Luecker S."/>
        </authorList>
    </citation>
    <scope>NUCLEOTIDE SEQUENCE [LARGE SCALE GENOMIC DNA]</scope>
</reference>
<dbReference type="OrthoDB" id="9810303at2"/>
<dbReference type="InterPro" id="IPR001173">
    <property type="entry name" value="Glyco_trans_2-like"/>
</dbReference>
<dbReference type="STRING" id="1742973.COMA2_160013"/>
<dbReference type="CDD" id="cd02525">
    <property type="entry name" value="Succinoglycan_BP_ExoA"/>
    <property type="match status" value="1"/>
</dbReference>
<feature type="domain" description="Glycosyltransferase 2-like" evidence="2">
    <location>
        <begin position="3"/>
        <end position="170"/>
    </location>
</feature>
<evidence type="ECO:0000313" key="3">
    <source>
        <dbReference type="EMBL" id="CUS34169.1"/>
    </source>
</evidence>
<organism evidence="3 4">
    <name type="scientific">Candidatus Nitrospira nitrificans</name>
    <dbReference type="NCBI Taxonomy" id="1742973"/>
    <lineage>
        <taxon>Bacteria</taxon>
        <taxon>Pseudomonadati</taxon>
        <taxon>Nitrospirota</taxon>
        <taxon>Nitrospiria</taxon>
        <taxon>Nitrospirales</taxon>
        <taxon>Nitrospiraceae</taxon>
        <taxon>Nitrospira</taxon>
    </lineage>
</organism>
<keyword evidence="4" id="KW-1185">Reference proteome</keyword>
<name>A0A0S4LBI5_9BACT</name>
<dbReference type="InterPro" id="IPR029044">
    <property type="entry name" value="Nucleotide-diphossugar_trans"/>
</dbReference>
<feature type="transmembrane region" description="Helical" evidence="1">
    <location>
        <begin position="243"/>
        <end position="262"/>
    </location>
</feature>
<keyword evidence="1" id="KW-1133">Transmembrane helix</keyword>
<dbReference type="PANTHER" id="PTHR43685">
    <property type="entry name" value="GLYCOSYLTRANSFERASE"/>
    <property type="match status" value="1"/>
</dbReference>
<feature type="transmembrane region" description="Helical" evidence="1">
    <location>
        <begin position="268"/>
        <end position="286"/>
    </location>
</feature>
<evidence type="ECO:0000256" key="1">
    <source>
        <dbReference type="SAM" id="Phobius"/>
    </source>
</evidence>
<feature type="transmembrane region" description="Helical" evidence="1">
    <location>
        <begin position="298"/>
        <end position="320"/>
    </location>
</feature>
<evidence type="ECO:0000259" key="2">
    <source>
        <dbReference type="Pfam" id="PF00535"/>
    </source>
</evidence>
<dbReference type="PANTHER" id="PTHR43685:SF2">
    <property type="entry name" value="GLYCOSYLTRANSFERASE 2-LIKE DOMAIN-CONTAINING PROTEIN"/>
    <property type="match status" value="1"/>
</dbReference>
<accession>A0A0S4LBI5</accession>
<evidence type="ECO:0000313" key="4">
    <source>
        <dbReference type="Proteomes" id="UP000198736"/>
    </source>
</evidence>
<sequence length="342" mass="37895">MLSVIIPCRNESRHIETCVRSILAQERPSGGMEVLVADGLSDDGTREILQRLAKEHPELRVVDNPRRVTPCAMNAGIREARGKYIAILGAHCEYAADYLRTCVELLDEHPEVSCAGGPIHSAGRSVFGRAVAAAMSHPVGIGNAKHRHPNYEGYAEGACYPVFRKEVFETIGLYDEMLVRNQDDELNYRLTKQGGKVFLSPRARSTYFVRETISSLFRQYFEYGYWRVAVIKKHRMPASFRHLVPLIFLIGLVVSFALAVIVPEGWRLLMLAGPCVYVLILCGVGLHLSRRAGWKVGFLFPVAAATLHIAYAIGFLWGFLQGAQASNVNHAPTKSATGAESR</sequence>
<keyword evidence="1" id="KW-0812">Transmembrane</keyword>
<keyword evidence="1" id="KW-0472">Membrane</keyword>
<dbReference type="RefSeq" id="WP_090895584.1">
    <property type="nucleotide sequence ID" value="NZ_CZPZ01000008.1"/>
</dbReference>
<protein>
    <submittedName>
        <fullName evidence="3">Glycosyl transferase, family 2</fullName>
    </submittedName>
</protein>
<dbReference type="InterPro" id="IPR050834">
    <property type="entry name" value="Glycosyltransf_2"/>
</dbReference>
<proteinExistence type="predicted"/>